<gene>
    <name evidence="2" type="ORF">CEXT_27531</name>
</gene>
<organism evidence="2 3">
    <name type="scientific">Caerostris extrusa</name>
    <name type="common">Bark spider</name>
    <name type="synonym">Caerostris bankana</name>
    <dbReference type="NCBI Taxonomy" id="172846"/>
    <lineage>
        <taxon>Eukaryota</taxon>
        <taxon>Metazoa</taxon>
        <taxon>Ecdysozoa</taxon>
        <taxon>Arthropoda</taxon>
        <taxon>Chelicerata</taxon>
        <taxon>Arachnida</taxon>
        <taxon>Araneae</taxon>
        <taxon>Araneomorphae</taxon>
        <taxon>Entelegynae</taxon>
        <taxon>Araneoidea</taxon>
        <taxon>Araneidae</taxon>
        <taxon>Caerostris</taxon>
    </lineage>
</organism>
<evidence type="ECO:0000313" key="2">
    <source>
        <dbReference type="EMBL" id="GIY38960.1"/>
    </source>
</evidence>
<evidence type="ECO:0000313" key="3">
    <source>
        <dbReference type="Proteomes" id="UP001054945"/>
    </source>
</evidence>
<dbReference type="EMBL" id="BPLR01010381">
    <property type="protein sequence ID" value="GIY38960.1"/>
    <property type="molecule type" value="Genomic_DNA"/>
</dbReference>
<feature type="region of interest" description="Disordered" evidence="1">
    <location>
        <begin position="61"/>
        <end position="94"/>
    </location>
</feature>
<reference evidence="2 3" key="1">
    <citation type="submission" date="2021-06" db="EMBL/GenBank/DDBJ databases">
        <title>Caerostris extrusa draft genome.</title>
        <authorList>
            <person name="Kono N."/>
            <person name="Arakawa K."/>
        </authorList>
    </citation>
    <scope>NUCLEOTIDE SEQUENCE [LARGE SCALE GENOMIC DNA]</scope>
</reference>
<protein>
    <submittedName>
        <fullName evidence="2">Uncharacterized protein</fullName>
    </submittedName>
</protein>
<dbReference type="Proteomes" id="UP001054945">
    <property type="component" value="Unassembled WGS sequence"/>
</dbReference>
<feature type="compositionally biased region" description="Polar residues" evidence="1">
    <location>
        <begin position="85"/>
        <end position="94"/>
    </location>
</feature>
<accession>A0AAV4T2H0</accession>
<name>A0AAV4T2H0_CAEEX</name>
<dbReference type="AlphaFoldDB" id="A0AAV4T2H0"/>
<proteinExistence type="predicted"/>
<comment type="caution">
    <text evidence="2">The sequence shown here is derived from an EMBL/GenBank/DDBJ whole genome shotgun (WGS) entry which is preliminary data.</text>
</comment>
<evidence type="ECO:0000256" key="1">
    <source>
        <dbReference type="SAM" id="MobiDB-lite"/>
    </source>
</evidence>
<keyword evidence="3" id="KW-1185">Reference proteome</keyword>
<sequence>MCNSKCKAYSPWGANNTAHRGRRGAAERFKMASAAAKDLSPTLPVLARLLGGRIEATCFYSNRTPSEKERRGGGTVGRGMEKSTAAHSSSPSQA</sequence>